<dbReference type="InterPro" id="IPR006140">
    <property type="entry name" value="D-isomer_DH_NAD-bd"/>
</dbReference>
<dbReference type="CDD" id="cd12164">
    <property type="entry name" value="GDH_like_2"/>
    <property type="match status" value="1"/>
</dbReference>
<keyword evidence="2" id="KW-0520">NAD</keyword>
<dbReference type="PANTHER" id="PTHR43333:SF1">
    <property type="entry name" value="D-ISOMER SPECIFIC 2-HYDROXYACID DEHYDROGENASE NAD-BINDING DOMAIN-CONTAINING PROTEIN"/>
    <property type="match status" value="1"/>
</dbReference>
<proteinExistence type="predicted"/>
<dbReference type="PANTHER" id="PTHR43333">
    <property type="entry name" value="2-HACID_DH_C DOMAIN-CONTAINING PROTEIN"/>
    <property type="match status" value="1"/>
</dbReference>
<evidence type="ECO:0000256" key="1">
    <source>
        <dbReference type="ARBA" id="ARBA00023002"/>
    </source>
</evidence>
<name>A0AAU8ADW3_9RHOB</name>
<dbReference type="Gene3D" id="3.40.50.720">
    <property type="entry name" value="NAD(P)-binding Rossmann-like Domain"/>
    <property type="match status" value="2"/>
</dbReference>
<dbReference type="AlphaFoldDB" id="A0AAU8ADW3"/>
<organism evidence="4">
    <name type="scientific">Alloyangia sp. H15</name>
    <dbReference type="NCBI Taxonomy" id="3029062"/>
    <lineage>
        <taxon>Bacteria</taxon>
        <taxon>Pseudomonadati</taxon>
        <taxon>Pseudomonadota</taxon>
        <taxon>Alphaproteobacteria</taxon>
        <taxon>Rhodobacterales</taxon>
        <taxon>Roseobacteraceae</taxon>
        <taxon>Alloyangia</taxon>
    </lineage>
</organism>
<feature type="domain" description="D-isomer specific 2-hydroxyacid dehydrogenase NAD-binding" evidence="3">
    <location>
        <begin position="109"/>
        <end position="278"/>
    </location>
</feature>
<dbReference type="EMBL" id="CP123384">
    <property type="protein sequence ID" value="XCC92649.1"/>
    <property type="molecule type" value="Genomic_DNA"/>
</dbReference>
<dbReference type="GO" id="GO:0051287">
    <property type="term" value="F:NAD binding"/>
    <property type="evidence" value="ECO:0007669"/>
    <property type="project" value="InterPro"/>
</dbReference>
<evidence type="ECO:0000259" key="3">
    <source>
        <dbReference type="Pfam" id="PF02826"/>
    </source>
</evidence>
<evidence type="ECO:0000256" key="2">
    <source>
        <dbReference type="ARBA" id="ARBA00023027"/>
    </source>
</evidence>
<sequence>MKGVISTTGSIDLWSLYRDVFAAHAPGLTVLRREDVGDRAEVDFVFTFIPPPDLFEGMTGLKAIFSAGAGTDAIMACPSLPAHVPVFRVEDADQALQMAGFAAFHVHWHHRDMGRYIAQQGRGEWARTVTGLSPLYRRVGVLGFGHMGRAIARGLMGLGYPVAGYSRRAPEPPEPGVRHFHGDGLGAFLAETDILINVLPLTEATRGLIDAAFLAKLPQGAALVQMGRGGQVVEDDLVAMLDSGHLSGASMDVFETEPLPAAHPLWSHPRVLVTPHIASIPEPRFVVEAIRDRLSSL</sequence>
<accession>A0AAU8ADW3</accession>
<dbReference type="RefSeq" id="WP_353471477.1">
    <property type="nucleotide sequence ID" value="NZ_CP123384.1"/>
</dbReference>
<reference evidence="4" key="1">
    <citation type="submission" date="2023-02" db="EMBL/GenBank/DDBJ databases">
        <title>Description and genomic characterization of Salipiger bruguierae sp. nov., isolated from the sediment of mangrove plant Bruguiera sexangula.</title>
        <authorList>
            <person name="Long M."/>
        </authorList>
    </citation>
    <scope>NUCLEOTIDE SEQUENCE</scope>
    <source>
        <strain evidence="4">H15</strain>
    </source>
</reference>
<dbReference type="InterPro" id="IPR036291">
    <property type="entry name" value="NAD(P)-bd_dom_sf"/>
</dbReference>
<keyword evidence="1" id="KW-0560">Oxidoreductase</keyword>
<dbReference type="GO" id="GO:0016491">
    <property type="term" value="F:oxidoreductase activity"/>
    <property type="evidence" value="ECO:0007669"/>
    <property type="project" value="UniProtKB-KW"/>
</dbReference>
<dbReference type="Pfam" id="PF02826">
    <property type="entry name" value="2-Hacid_dh_C"/>
    <property type="match status" value="1"/>
</dbReference>
<dbReference type="SUPFAM" id="SSF51735">
    <property type="entry name" value="NAD(P)-binding Rossmann-fold domains"/>
    <property type="match status" value="1"/>
</dbReference>
<evidence type="ECO:0000313" key="4">
    <source>
        <dbReference type="EMBL" id="XCC92649.1"/>
    </source>
</evidence>
<gene>
    <name evidence="4" type="ORF">PVT71_09140</name>
</gene>
<protein>
    <submittedName>
        <fullName evidence="4">Glyoxylate/hydroxypyruvate reductase A</fullName>
    </submittedName>
</protein>